<dbReference type="Pfam" id="PF15608">
    <property type="entry name" value="PELOTA_1"/>
    <property type="match status" value="1"/>
</dbReference>
<dbReference type="InterPro" id="IPR048336">
    <property type="entry name" value="StiP-like"/>
</dbReference>
<dbReference type="OrthoDB" id="1663315at2"/>
<gene>
    <name evidence="3" type="ORF">DFR58_107143</name>
</gene>
<accession>A0A369BAK5</accession>
<evidence type="ECO:0000259" key="1">
    <source>
        <dbReference type="Pfam" id="PF11202"/>
    </source>
</evidence>
<dbReference type="RefSeq" id="WP_114297305.1">
    <property type="nucleotide sequence ID" value="NZ_QPJT01000007.1"/>
</dbReference>
<sequence length="352" mass="39809">MKSSYSEDDVIVLLKDVSGMVEPLGTSERERRIQTGTHYSEMLPIEYRPSPRYMRVYNESLSSHSMMTAYAVGNVAEKIIERKGRGAVLVSLARAGTPVGILIKRYLQKKYGIRVPHYTISIIRGRGIDHNAMKHILKLHSARDIQFVDGWTGKGAIFNELKRELEAYPGVSHELAVLADPAWITELCGTHEDFLIPSSCLNSTVSGLLSRTFLNNSIIGENDFHGAVYYRELENEDMSYDFISRVEGFMNYDGEYESQELGDRKGMGLREVEKIAEEFGIKDINFVKPGIGETTRVLLRRVPWKILVREPGDTKYLSHILRLAEEKQVEVIQYPLAVYRACGIIKALAADT</sequence>
<dbReference type="AlphaFoldDB" id="A0A369BAK5"/>
<name>A0A369BAK5_9FIRM</name>
<evidence type="ECO:0000259" key="2">
    <source>
        <dbReference type="Pfam" id="PF15608"/>
    </source>
</evidence>
<keyword evidence="4" id="KW-1185">Reference proteome</keyword>
<dbReference type="InterPro" id="IPR011215">
    <property type="entry name" value="StiP_N"/>
</dbReference>
<dbReference type="Proteomes" id="UP000253034">
    <property type="component" value="Unassembled WGS sequence"/>
</dbReference>
<organism evidence="3 4">
    <name type="scientific">Anaerobacterium chartisolvens</name>
    <dbReference type="NCBI Taxonomy" id="1297424"/>
    <lineage>
        <taxon>Bacteria</taxon>
        <taxon>Bacillati</taxon>
        <taxon>Bacillota</taxon>
        <taxon>Clostridia</taxon>
        <taxon>Eubacteriales</taxon>
        <taxon>Oscillospiraceae</taxon>
        <taxon>Anaerobacterium</taxon>
    </lineage>
</organism>
<reference evidence="3 4" key="1">
    <citation type="submission" date="2018-07" db="EMBL/GenBank/DDBJ databases">
        <title>Genomic Encyclopedia of Type Strains, Phase IV (KMG-IV): sequencing the most valuable type-strain genomes for metagenomic binning, comparative biology and taxonomic classification.</title>
        <authorList>
            <person name="Goeker M."/>
        </authorList>
    </citation>
    <scope>NUCLEOTIDE SEQUENCE [LARGE SCALE GENOMIC DNA]</scope>
    <source>
        <strain evidence="3 4">DSM 27016</strain>
    </source>
</reference>
<feature type="domain" description="PELOTA RNA-binding" evidence="2">
    <location>
        <begin position="268"/>
        <end position="346"/>
    </location>
</feature>
<feature type="domain" description="Cysteine protease StiP N-terminal" evidence="1">
    <location>
        <begin position="3"/>
        <end position="246"/>
    </location>
</feature>
<proteinExistence type="predicted"/>
<dbReference type="InterPro" id="IPR028157">
    <property type="entry name" value="PELOTA_dom"/>
</dbReference>
<comment type="caution">
    <text evidence="3">The sequence shown here is derived from an EMBL/GenBank/DDBJ whole genome shotgun (WGS) entry which is preliminary data.</text>
</comment>
<evidence type="ECO:0000313" key="3">
    <source>
        <dbReference type="EMBL" id="RCX17596.1"/>
    </source>
</evidence>
<dbReference type="Pfam" id="PF11202">
    <property type="entry name" value="StiP"/>
    <property type="match status" value="1"/>
</dbReference>
<dbReference type="EMBL" id="QPJT01000007">
    <property type="protein sequence ID" value="RCX17596.1"/>
    <property type="molecule type" value="Genomic_DNA"/>
</dbReference>
<evidence type="ECO:0000313" key="4">
    <source>
        <dbReference type="Proteomes" id="UP000253034"/>
    </source>
</evidence>
<protein>
    <submittedName>
        <fullName evidence="3">RNA binding Pelota-like protein</fullName>
    </submittedName>
</protein>
<dbReference type="PIRSF" id="PIRSF020979">
    <property type="entry name" value="UCP020979"/>
    <property type="match status" value="1"/>
</dbReference>